<evidence type="ECO:0000256" key="2">
    <source>
        <dbReference type="ARBA" id="ARBA00023054"/>
    </source>
</evidence>
<dbReference type="Gene3D" id="1.20.5.500">
    <property type="entry name" value="Single helix bin"/>
    <property type="match status" value="1"/>
</dbReference>
<name>A0A8C4QPN0_EPTBU</name>
<evidence type="ECO:0000256" key="1">
    <source>
        <dbReference type="ARBA" id="ARBA00022754"/>
    </source>
</evidence>
<sequence length="618" mass="65046">MTATASMSQLGDGAVRLGSYRISGQSVRFGASYSDGGLSTALGLRSSTSSYGKHPGGSGLSRLMGQGPTGPGGYGLAVPAMGLGLRGAGAGTALKAITSAFHSRIGGKVIPISGYGVNPSFLPTAAPAIGYGGGALVQAEIDPTLFPPLDAVQGSRIKEKQELQGLNDKFAALVDKVHMLDQQNAILKAQITMINNPNDLSGPVNTAVVVGAINGTYHTQIENLQNTKTALQNEMDHLTNTIQEMNTKCVFSLLENYTSWMELEIDNTYLSIVSLQTKVHGVEDQINMLKQIYNARIREVQTSITGGSTAAVSITVDNSVQAMDLTTAVQEVKAHYEALASKSREEAFAKVQSQIYAVAGSTQNGTHALTQAKEEMRAYKMQLDSLRREIERLRLQVSSAFTSNPSGKEECTEKNNHLKMELDKIKKQMSQYGREYQELLATKMSLDIEIAAYRKLLDSEEARYEAPWEPLSSRHSASFSTHFILCLINTGGGITITTAKGAMGGSGSQFGATHLASSGLGPSIGNIYSGGLGGGYGGGAYSGGFSKGGLGFGTNGVGTSGMLSSALGGTYSSGGGLALSSSSTTFTGNRSASGEDFQISESVNCKEHLNYSVNHDLL</sequence>
<dbReference type="PROSITE" id="PS00226">
    <property type="entry name" value="IF_ROD_1"/>
    <property type="match status" value="1"/>
</dbReference>
<proteinExistence type="inferred from homology"/>
<reference evidence="6" key="1">
    <citation type="submission" date="2025-08" db="UniProtKB">
        <authorList>
            <consortium name="Ensembl"/>
        </authorList>
    </citation>
    <scope>IDENTIFICATION</scope>
</reference>
<evidence type="ECO:0000313" key="7">
    <source>
        <dbReference type="Proteomes" id="UP000694388"/>
    </source>
</evidence>
<feature type="domain" description="IF rod" evidence="5">
    <location>
        <begin position="159"/>
        <end position="464"/>
    </location>
</feature>
<keyword evidence="2 4" id="KW-0175">Coiled coil</keyword>
<evidence type="ECO:0000259" key="5">
    <source>
        <dbReference type="PROSITE" id="PS51842"/>
    </source>
</evidence>
<dbReference type="Proteomes" id="UP000694388">
    <property type="component" value="Unplaced"/>
</dbReference>
<dbReference type="SMART" id="SM01391">
    <property type="entry name" value="Filament"/>
    <property type="match status" value="1"/>
</dbReference>
<evidence type="ECO:0000256" key="4">
    <source>
        <dbReference type="SAM" id="Coils"/>
    </source>
</evidence>
<dbReference type="InterPro" id="IPR039008">
    <property type="entry name" value="IF_rod_dom"/>
</dbReference>
<dbReference type="InterPro" id="IPR018039">
    <property type="entry name" value="IF_conserved"/>
</dbReference>
<keyword evidence="1 3" id="KW-0403">Intermediate filament</keyword>
<feature type="coiled-coil region" evidence="4">
    <location>
        <begin position="369"/>
        <end position="442"/>
    </location>
</feature>
<dbReference type="Ensembl" id="ENSEBUT00000019287.1">
    <property type="protein sequence ID" value="ENSEBUP00000018711.1"/>
    <property type="gene ID" value="ENSEBUG00000011674.1"/>
</dbReference>
<protein>
    <submittedName>
        <fullName evidence="6">Si:dkey-183i3.5</fullName>
    </submittedName>
</protein>
<dbReference type="Gene3D" id="1.20.5.170">
    <property type="match status" value="1"/>
</dbReference>
<dbReference type="PROSITE" id="PS51842">
    <property type="entry name" value="IF_ROD_2"/>
    <property type="match status" value="1"/>
</dbReference>
<organism evidence="6 7">
    <name type="scientific">Eptatretus burgeri</name>
    <name type="common">Inshore hagfish</name>
    <dbReference type="NCBI Taxonomy" id="7764"/>
    <lineage>
        <taxon>Eukaryota</taxon>
        <taxon>Metazoa</taxon>
        <taxon>Chordata</taxon>
        <taxon>Craniata</taxon>
        <taxon>Vertebrata</taxon>
        <taxon>Cyclostomata</taxon>
        <taxon>Myxini</taxon>
        <taxon>Myxiniformes</taxon>
        <taxon>Myxinidae</taxon>
        <taxon>Eptatretinae</taxon>
        <taxon>Eptatretus</taxon>
    </lineage>
</organism>
<dbReference type="AlphaFoldDB" id="A0A8C4QPN0"/>
<accession>A0A8C4QPN0</accession>
<evidence type="ECO:0000256" key="3">
    <source>
        <dbReference type="RuleBase" id="RU000685"/>
    </source>
</evidence>
<dbReference type="PANTHER" id="PTHR45616:SF4">
    <property type="entry name" value="THREAD BIOPOLYMER FILAMENT SUBUNIT ALPHA"/>
    <property type="match status" value="1"/>
</dbReference>
<dbReference type="SUPFAM" id="SSF64593">
    <property type="entry name" value="Intermediate filament protein, coiled coil region"/>
    <property type="match status" value="2"/>
</dbReference>
<dbReference type="Pfam" id="PF00038">
    <property type="entry name" value="Filament"/>
    <property type="match status" value="1"/>
</dbReference>
<evidence type="ECO:0000313" key="6">
    <source>
        <dbReference type="Ensembl" id="ENSEBUP00000018711.1"/>
    </source>
</evidence>
<comment type="similarity">
    <text evidence="3">Belongs to the intermediate filament family.</text>
</comment>
<dbReference type="PANTHER" id="PTHR45616">
    <property type="entry name" value="GATA-TYPE DOMAIN-CONTAINING PROTEIN"/>
    <property type="match status" value="1"/>
</dbReference>
<dbReference type="GO" id="GO:0005882">
    <property type="term" value="C:intermediate filament"/>
    <property type="evidence" value="ECO:0007669"/>
    <property type="project" value="UniProtKB-KW"/>
</dbReference>
<feature type="coiled-coil region" evidence="4">
    <location>
        <begin position="214"/>
        <end position="248"/>
    </location>
</feature>
<reference evidence="6" key="2">
    <citation type="submission" date="2025-09" db="UniProtKB">
        <authorList>
            <consortium name="Ensembl"/>
        </authorList>
    </citation>
    <scope>IDENTIFICATION</scope>
</reference>
<dbReference type="Gene3D" id="1.20.5.1160">
    <property type="entry name" value="Vasodilator-stimulated phosphoprotein"/>
    <property type="match status" value="1"/>
</dbReference>
<keyword evidence="7" id="KW-1185">Reference proteome</keyword>
<dbReference type="GeneTree" id="ENSGT00930000151482"/>